<feature type="transmembrane region" description="Helical" evidence="1">
    <location>
        <begin position="132"/>
        <end position="157"/>
    </location>
</feature>
<keyword evidence="1" id="KW-1133">Transmembrane helix</keyword>
<dbReference type="AlphaFoldDB" id="A0A3E0U6J7"/>
<dbReference type="Proteomes" id="UP000256899">
    <property type="component" value="Unassembled WGS sequence"/>
</dbReference>
<dbReference type="EMBL" id="QUOT01000001">
    <property type="protein sequence ID" value="REL32429.1"/>
    <property type="molecule type" value="Genomic_DNA"/>
</dbReference>
<reference evidence="3" key="1">
    <citation type="submission" date="2018-08" db="EMBL/GenBank/DDBJ databases">
        <title>Thalassotalea euphylliae genome.</title>
        <authorList>
            <person name="Summers S."/>
            <person name="Rice S.A."/>
            <person name="Freckelton M.L."/>
            <person name="Nedved B.T."/>
            <person name="Hadfield M.G."/>
        </authorList>
    </citation>
    <scope>NUCLEOTIDE SEQUENCE [LARGE SCALE GENOMIC DNA]</scope>
    <source>
        <strain evidence="3">H3</strain>
    </source>
</reference>
<gene>
    <name evidence="2" type="ORF">DXX94_17865</name>
</gene>
<evidence type="ECO:0000313" key="2">
    <source>
        <dbReference type="EMBL" id="REL32429.1"/>
    </source>
</evidence>
<dbReference type="InterPro" id="IPR005625">
    <property type="entry name" value="PepSY-ass_TM"/>
</dbReference>
<dbReference type="RefSeq" id="WP_116017984.1">
    <property type="nucleotide sequence ID" value="NZ_QUOT01000001.1"/>
</dbReference>
<proteinExistence type="predicted"/>
<evidence type="ECO:0000313" key="3">
    <source>
        <dbReference type="Proteomes" id="UP000256899"/>
    </source>
</evidence>
<name>A0A3E0U6J7_9GAMM</name>
<protein>
    <recommendedName>
        <fullName evidence="4">PepSY domain-containing protein</fullName>
    </recommendedName>
</protein>
<keyword evidence="1" id="KW-0812">Transmembrane</keyword>
<dbReference type="Pfam" id="PF03929">
    <property type="entry name" value="PepSY_TM"/>
    <property type="match status" value="1"/>
</dbReference>
<organism evidence="2 3">
    <name type="scientific">Thalassotalea euphylliae</name>
    <dbReference type="NCBI Taxonomy" id="1655234"/>
    <lineage>
        <taxon>Bacteria</taxon>
        <taxon>Pseudomonadati</taxon>
        <taxon>Pseudomonadota</taxon>
        <taxon>Gammaproteobacteria</taxon>
        <taxon>Alteromonadales</taxon>
        <taxon>Colwelliaceae</taxon>
        <taxon>Thalassotalea</taxon>
    </lineage>
</organism>
<evidence type="ECO:0008006" key="4">
    <source>
        <dbReference type="Google" id="ProtNLM"/>
    </source>
</evidence>
<evidence type="ECO:0000256" key="1">
    <source>
        <dbReference type="SAM" id="Phobius"/>
    </source>
</evidence>
<feature type="transmembrane region" description="Helical" evidence="1">
    <location>
        <begin position="12"/>
        <end position="36"/>
    </location>
</feature>
<keyword evidence="3" id="KW-1185">Reference proteome</keyword>
<comment type="caution">
    <text evidence="2">The sequence shown here is derived from an EMBL/GenBank/DDBJ whole genome shotgun (WGS) entry which is preliminary data.</text>
</comment>
<accession>A0A3E0U6J7</accession>
<sequence>MKAKIRLLWMKLHAYFSCFFLPLTLVYIVSGVLYMFDITGEVKQEYSYPIAVKEWPKNEESAAQIVVPLLAKYEHLSLPDDYSKRGGGHNWYGQKQQVSLKLDKENQISQLIVKEYDVWRQMLMIHKGHAGYIFWLLGILFGVSLTFSLISGVVISLQLPQLKKQSVVMLAAGTVTLVGLFI</sequence>
<keyword evidence="1" id="KW-0472">Membrane</keyword>